<proteinExistence type="predicted"/>
<reference evidence="2 3" key="1">
    <citation type="journal article" date="2019" name="Microorganisms">
        <title>Systematic Affiliation and Genome Analysis of Subtercola vilae DB165(T) with Particular Emphasis on Cold Adaptation of an Isolate from a High-Altitude Cold Volcano Lake.</title>
        <authorList>
            <person name="Villalobos A.S."/>
            <person name="Wiese J."/>
            <person name="Imhoff J.F."/>
            <person name="Dorador C."/>
            <person name="Keller A."/>
            <person name="Hentschel U."/>
        </authorList>
    </citation>
    <scope>NUCLEOTIDE SEQUENCE [LARGE SCALE GENOMIC DNA]</scope>
    <source>
        <strain evidence="2 3">DB165</strain>
    </source>
</reference>
<accession>A0A4T2C0D1</accession>
<keyword evidence="1" id="KW-0812">Transmembrane</keyword>
<comment type="caution">
    <text evidence="2">The sequence shown here is derived from an EMBL/GenBank/DDBJ whole genome shotgun (WGS) entry which is preliminary data.</text>
</comment>
<evidence type="ECO:0000256" key="1">
    <source>
        <dbReference type="SAM" id="Phobius"/>
    </source>
</evidence>
<evidence type="ECO:0000313" key="2">
    <source>
        <dbReference type="EMBL" id="TIH37139.1"/>
    </source>
</evidence>
<dbReference type="Proteomes" id="UP000306192">
    <property type="component" value="Unassembled WGS sequence"/>
</dbReference>
<dbReference type="EMBL" id="QYRT01000013">
    <property type="protein sequence ID" value="TIH37139.1"/>
    <property type="molecule type" value="Genomic_DNA"/>
</dbReference>
<feature type="transmembrane region" description="Helical" evidence="1">
    <location>
        <begin position="41"/>
        <end position="61"/>
    </location>
</feature>
<evidence type="ECO:0000313" key="3">
    <source>
        <dbReference type="Proteomes" id="UP000306192"/>
    </source>
</evidence>
<keyword evidence="3" id="KW-1185">Reference proteome</keyword>
<organism evidence="2 3">
    <name type="scientific">Subtercola vilae</name>
    <dbReference type="NCBI Taxonomy" id="2056433"/>
    <lineage>
        <taxon>Bacteria</taxon>
        <taxon>Bacillati</taxon>
        <taxon>Actinomycetota</taxon>
        <taxon>Actinomycetes</taxon>
        <taxon>Micrococcales</taxon>
        <taxon>Microbacteriaceae</taxon>
        <taxon>Subtercola</taxon>
    </lineage>
</organism>
<sequence>MLYAVSTVQSWAFTLLADDTPTPTPTTDPNYNPDTVTPGTIGFVITLFVAVAAVLLIIDMVRRIRRVNLRQQVTEKLDAEAAAAAEAAAKGKRRG</sequence>
<dbReference type="OrthoDB" id="5122705at2"/>
<protein>
    <submittedName>
        <fullName evidence="2">Uncharacterized protein</fullName>
    </submittedName>
</protein>
<keyword evidence="1" id="KW-1133">Transmembrane helix</keyword>
<dbReference type="AlphaFoldDB" id="A0A4T2C0D1"/>
<name>A0A4T2C0D1_9MICO</name>
<gene>
    <name evidence="2" type="ORF">D4765_08980</name>
</gene>
<keyword evidence="1" id="KW-0472">Membrane</keyword>